<keyword evidence="2 8" id="KW-0812">Transmembrane</keyword>
<evidence type="ECO:0000256" key="4">
    <source>
        <dbReference type="ARBA" id="ARBA00022989"/>
    </source>
</evidence>
<feature type="transmembrane region" description="Helical" evidence="8">
    <location>
        <begin position="157"/>
        <end position="175"/>
    </location>
</feature>
<keyword evidence="5 8" id="KW-0472">Membrane</keyword>
<sequence length="218" mass="23749">MMEQINVYCERADFSFWAEPVNALTNLAFILVALWALANRPKGGKSDWLVVVLAGLVALVGIGSFLFHTLATRWAALADVLPITAFIYLFFFTVMVRLFRLHWALSLLATAAFFLAARTSTPLFREIVGYSAGYVPPLIGMVGAGIALMLARRPAAGLLLAASGLFAVSLTFRILDGPTCGTFPFGTHFLWHLFNAMVLYTLLRAVMSPSAALERNSG</sequence>
<comment type="subcellular location">
    <subcellularLocation>
        <location evidence="1">Membrane</location>
        <topology evidence="1">Multi-pass membrane protein</topology>
    </subcellularLocation>
</comment>
<proteinExistence type="predicted"/>
<feature type="transmembrane region" description="Helical" evidence="8">
    <location>
        <begin position="127"/>
        <end position="150"/>
    </location>
</feature>
<keyword evidence="7" id="KW-0862">Zinc</keyword>
<feature type="binding site" evidence="6">
    <location>
        <position position="19"/>
    </location>
    <ligand>
        <name>Ca(2+)</name>
        <dbReference type="ChEBI" id="CHEBI:29108"/>
    </ligand>
</feature>
<evidence type="ECO:0000256" key="8">
    <source>
        <dbReference type="SAM" id="Phobius"/>
    </source>
</evidence>
<comment type="cofactor">
    <cofactor evidence="7">
        <name>Zn(2+)</name>
        <dbReference type="ChEBI" id="CHEBI:29105"/>
    </cofactor>
</comment>
<evidence type="ECO:0000313" key="9">
    <source>
        <dbReference type="EMBL" id="RAI24725.1"/>
    </source>
</evidence>
<feature type="transmembrane region" description="Helical" evidence="8">
    <location>
        <begin position="187"/>
        <end position="207"/>
    </location>
</feature>
<evidence type="ECO:0000256" key="7">
    <source>
        <dbReference type="PIRSR" id="PIRSR608901-2"/>
    </source>
</evidence>
<feature type="transmembrane region" description="Helical" evidence="8">
    <location>
        <begin position="49"/>
        <end position="68"/>
    </location>
</feature>
<dbReference type="EMBL" id="NPEV01000069">
    <property type="protein sequence ID" value="RAI24725.1"/>
    <property type="molecule type" value="Genomic_DNA"/>
</dbReference>
<protein>
    <recommendedName>
        <fullName evidence="11">Ceramidase</fullName>
    </recommendedName>
</protein>
<evidence type="ECO:0000313" key="10">
    <source>
        <dbReference type="Proteomes" id="UP000249299"/>
    </source>
</evidence>
<organism evidence="9 10">
    <name type="scientific">Rhodobium orientis</name>
    <dbReference type="NCBI Taxonomy" id="34017"/>
    <lineage>
        <taxon>Bacteria</taxon>
        <taxon>Pseudomonadati</taxon>
        <taxon>Pseudomonadota</taxon>
        <taxon>Alphaproteobacteria</taxon>
        <taxon>Hyphomicrobiales</taxon>
        <taxon>Rhodobiaceae</taxon>
        <taxon>Rhodobium</taxon>
    </lineage>
</organism>
<keyword evidence="10" id="KW-1185">Reference proteome</keyword>
<name>A0A327JF50_9HYPH</name>
<feature type="transmembrane region" description="Helical" evidence="8">
    <location>
        <begin position="20"/>
        <end position="37"/>
    </location>
</feature>
<dbReference type="OrthoDB" id="277121at2"/>
<dbReference type="GO" id="GO:0046872">
    <property type="term" value="F:metal ion binding"/>
    <property type="evidence" value="ECO:0007669"/>
    <property type="project" value="UniProtKB-KW"/>
</dbReference>
<dbReference type="GO" id="GO:0016811">
    <property type="term" value="F:hydrolase activity, acting on carbon-nitrogen (but not peptide) bonds, in linear amides"/>
    <property type="evidence" value="ECO:0007669"/>
    <property type="project" value="InterPro"/>
</dbReference>
<keyword evidence="6" id="KW-0479">Metal-binding</keyword>
<evidence type="ECO:0000256" key="5">
    <source>
        <dbReference type="ARBA" id="ARBA00023136"/>
    </source>
</evidence>
<dbReference type="GO" id="GO:0006672">
    <property type="term" value="P:ceramide metabolic process"/>
    <property type="evidence" value="ECO:0007669"/>
    <property type="project" value="InterPro"/>
</dbReference>
<dbReference type="GO" id="GO:0016020">
    <property type="term" value="C:membrane"/>
    <property type="evidence" value="ECO:0007669"/>
    <property type="project" value="UniProtKB-SubCell"/>
</dbReference>
<dbReference type="AlphaFoldDB" id="A0A327JF50"/>
<accession>A0A327JF50</accession>
<evidence type="ECO:0000256" key="1">
    <source>
        <dbReference type="ARBA" id="ARBA00004141"/>
    </source>
</evidence>
<evidence type="ECO:0000256" key="2">
    <source>
        <dbReference type="ARBA" id="ARBA00022692"/>
    </source>
</evidence>
<keyword evidence="4 8" id="KW-1133">Transmembrane helix</keyword>
<comment type="caution">
    <text evidence="9">The sequence shown here is derived from an EMBL/GenBank/DDBJ whole genome shotgun (WGS) entry which is preliminary data.</text>
</comment>
<dbReference type="Pfam" id="PF05875">
    <property type="entry name" value="Ceramidase"/>
    <property type="match status" value="1"/>
</dbReference>
<feature type="transmembrane region" description="Helical" evidence="8">
    <location>
        <begin position="74"/>
        <end position="96"/>
    </location>
</feature>
<feature type="binding site" evidence="7">
    <location>
        <position position="192"/>
    </location>
    <ligand>
        <name>Zn(2+)</name>
        <dbReference type="ChEBI" id="CHEBI:29105"/>
        <note>catalytic</note>
    </ligand>
</feature>
<keyword evidence="6" id="KW-0106">Calcium</keyword>
<feature type="binding site" evidence="7">
    <location>
        <position position="68"/>
    </location>
    <ligand>
        <name>Zn(2+)</name>
        <dbReference type="ChEBI" id="CHEBI:29105"/>
        <note>catalytic</note>
    </ligand>
</feature>
<reference evidence="9 10" key="1">
    <citation type="submission" date="2017-07" db="EMBL/GenBank/DDBJ databases">
        <title>Draft Genome Sequences of Select Purple Nonsulfur Bacteria.</title>
        <authorList>
            <person name="Lasarre B."/>
            <person name="Mckinlay J.B."/>
        </authorList>
    </citation>
    <scope>NUCLEOTIDE SEQUENCE [LARGE SCALE GENOMIC DNA]</scope>
    <source>
        <strain evidence="9 10">DSM 11290</strain>
    </source>
</reference>
<evidence type="ECO:0008006" key="11">
    <source>
        <dbReference type="Google" id="ProtNLM"/>
    </source>
</evidence>
<evidence type="ECO:0000256" key="3">
    <source>
        <dbReference type="ARBA" id="ARBA00022801"/>
    </source>
</evidence>
<dbReference type="Proteomes" id="UP000249299">
    <property type="component" value="Unassembled WGS sequence"/>
</dbReference>
<feature type="binding site" evidence="7">
    <location>
        <position position="188"/>
    </location>
    <ligand>
        <name>Zn(2+)</name>
        <dbReference type="ChEBI" id="CHEBI:29105"/>
        <note>catalytic</note>
    </ligand>
</feature>
<keyword evidence="3" id="KW-0378">Hydrolase</keyword>
<dbReference type="RefSeq" id="WP_111436465.1">
    <property type="nucleotide sequence ID" value="NZ_JACIGG010000033.1"/>
</dbReference>
<dbReference type="InterPro" id="IPR008901">
    <property type="entry name" value="ACER"/>
</dbReference>
<evidence type="ECO:0000256" key="6">
    <source>
        <dbReference type="PIRSR" id="PIRSR608901-1"/>
    </source>
</evidence>
<feature type="transmembrane region" description="Helical" evidence="8">
    <location>
        <begin position="103"/>
        <end position="121"/>
    </location>
</feature>
<gene>
    <name evidence="9" type="ORF">CH339_21390</name>
</gene>